<keyword evidence="2" id="KW-1133">Transmembrane helix</keyword>
<sequence>MFPKFICITIKVNKKLLIIFITFIIAIFMMIILRAEFFQPVFKYHNNKVIVIDPGHGGIDGGTSDRFGLLEKHINLDVALKLRNRLRNKNFRVIMTRNKDVSLENKSHINDSRYKKDLDARKKIINNSGAAIFVSIHVNADPNSTKTRGVEIFYYPTSVESENLAREISTSINYIVYKNFLNENHIKAKVIGEDYYVLRETKIPGVLIEMGYITNTVDKKLLKSEKYKNKMAIAIENGIMKYLKK</sequence>
<dbReference type="AlphaFoldDB" id="A0A5C0SGV3"/>
<dbReference type="EMBL" id="CP042243">
    <property type="protein sequence ID" value="QEK13430.1"/>
    <property type="molecule type" value="Genomic_DNA"/>
</dbReference>
<keyword evidence="5" id="KW-1185">Reference proteome</keyword>
<keyword evidence="1" id="KW-0378">Hydrolase</keyword>
<keyword evidence="2" id="KW-0812">Transmembrane</keyword>
<evidence type="ECO:0000256" key="2">
    <source>
        <dbReference type="SAM" id="Phobius"/>
    </source>
</evidence>
<evidence type="ECO:0000259" key="3">
    <source>
        <dbReference type="SMART" id="SM00646"/>
    </source>
</evidence>
<feature type="transmembrane region" description="Helical" evidence="2">
    <location>
        <begin position="16"/>
        <end position="33"/>
    </location>
</feature>
<evidence type="ECO:0000256" key="1">
    <source>
        <dbReference type="ARBA" id="ARBA00022801"/>
    </source>
</evidence>
<accession>A0A5C0SGV3</accession>
<dbReference type="CDD" id="cd02696">
    <property type="entry name" value="MurNAc-LAA"/>
    <property type="match status" value="1"/>
</dbReference>
<dbReference type="InterPro" id="IPR050695">
    <property type="entry name" value="N-acetylmuramoyl_amidase_3"/>
</dbReference>
<dbReference type="Proteomes" id="UP000324646">
    <property type="component" value="Chromosome"/>
</dbReference>
<gene>
    <name evidence="4" type="ORF">FQB35_14805</name>
</gene>
<dbReference type="GO" id="GO:0008745">
    <property type="term" value="F:N-acetylmuramoyl-L-alanine amidase activity"/>
    <property type="evidence" value="ECO:0007669"/>
    <property type="project" value="InterPro"/>
</dbReference>
<dbReference type="KEGG" id="crs:FQB35_14805"/>
<proteinExistence type="predicted"/>
<evidence type="ECO:0000313" key="4">
    <source>
        <dbReference type="EMBL" id="QEK13430.1"/>
    </source>
</evidence>
<dbReference type="GO" id="GO:0030288">
    <property type="term" value="C:outer membrane-bounded periplasmic space"/>
    <property type="evidence" value="ECO:0007669"/>
    <property type="project" value="TreeGrafter"/>
</dbReference>
<dbReference type="Gene3D" id="3.40.630.40">
    <property type="entry name" value="Zn-dependent exopeptidases"/>
    <property type="match status" value="1"/>
</dbReference>
<organism evidence="4 5">
    <name type="scientific">Crassaminicella thermophila</name>
    <dbReference type="NCBI Taxonomy" id="2599308"/>
    <lineage>
        <taxon>Bacteria</taxon>
        <taxon>Bacillati</taxon>
        <taxon>Bacillota</taxon>
        <taxon>Clostridia</taxon>
        <taxon>Eubacteriales</taxon>
        <taxon>Clostridiaceae</taxon>
        <taxon>Crassaminicella</taxon>
    </lineage>
</organism>
<dbReference type="OrthoDB" id="9806267at2"/>
<reference evidence="4 5" key="1">
    <citation type="submission" date="2019-07" db="EMBL/GenBank/DDBJ databases">
        <title>Complete genome of Crassaminicella thermophila SY095.</title>
        <authorList>
            <person name="Li X."/>
        </authorList>
    </citation>
    <scope>NUCLEOTIDE SEQUENCE [LARGE SCALE GENOMIC DNA]</scope>
    <source>
        <strain evidence="4 5">SY095</strain>
    </source>
</reference>
<dbReference type="Pfam" id="PF01520">
    <property type="entry name" value="Amidase_3"/>
    <property type="match status" value="1"/>
</dbReference>
<dbReference type="PANTHER" id="PTHR30404">
    <property type="entry name" value="N-ACETYLMURAMOYL-L-ALANINE AMIDASE"/>
    <property type="match status" value="1"/>
</dbReference>
<dbReference type="GO" id="GO:0009253">
    <property type="term" value="P:peptidoglycan catabolic process"/>
    <property type="evidence" value="ECO:0007669"/>
    <property type="project" value="InterPro"/>
</dbReference>
<dbReference type="InterPro" id="IPR002508">
    <property type="entry name" value="MurNAc-LAA_cat"/>
</dbReference>
<protein>
    <submittedName>
        <fullName evidence="4">N-acetylmuramoyl-L-alanine amidase</fullName>
    </submittedName>
</protein>
<dbReference type="SUPFAM" id="SSF53187">
    <property type="entry name" value="Zn-dependent exopeptidases"/>
    <property type="match status" value="1"/>
</dbReference>
<feature type="domain" description="MurNAc-LAA" evidence="3">
    <location>
        <begin position="122"/>
        <end position="240"/>
    </location>
</feature>
<dbReference type="RefSeq" id="WP_148810602.1">
    <property type="nucleotide sequence ID" value="NZ_CP042243.1"/>
</dbReference>
<evidence type="ECO:0000313" key="5">
    <source>
        <dbReference type="Proteomes" id="UP000324646"/>
    </source>
</evidence>
<dbReference type="SMART" id="SM00646">
    <property type="entry name" value="Ami_3"/>
    <property type="match status" value="1"/>
</dbReference>
<dbReference type="PANTHER" id="PTHR30404:SF0">
    <property type="entry name" value="N-ACETYLMURAMOYL-L-ALANINE AMIDASE AMIC"/>
    <property type="match status" value="1"/>
</dbReference>
<name>A0A5C0SGV3_CRATE</name>
<keyword evidence="2" id="KW-0472">Membrane</keyword>